<evidence type="ECO:0000256" key="1">
    <source>
        <dbReference type="SAM" id="SignalP"/>
    </source>
</evidence>
<protein>
    <recommendedName>
        <fullName evidence="4">DUF2946 domain-containing protein</fullName>
    </recommendedName>
</protein>
<evidence type="ECO:0008006" key="4">
    <source>
        <dbReference type="Google" id="ProtNLM"/>
    </source>
</evidence>
<dbReference type="InterPro" id="IPR021333">
    <property type="entry name" value="DUF2946"/>
</dbReference>
<organism evidence="2 3">
    <name type="scientific">Pandoraea cepalis</name>
    <dbReference type="NCBI Taxonomy" id="2508294"/>
    <lineage>
        <taxon>Bacteria</taxon>
        <taxon>Pseudomonadati</taxon>
        <taxon>Pseudomonadota</taxon>
        <taxon>Betaproteobacteria</taxon>
        <taxon>Burkholderiales</taxon>
        <taxon>Burkholderiaceae</taxon>
        <taxon>Pandoraea</taxon>
    </lineage>
</organism>
<reference evidence="2 3" key="1">
    <citation type="submission" date="2019-08" db="EMBL/GenBank/DDBJ databases">
        <authorList>
            <person name="Peeters C."/>
        </authorList>
    </citation>
    <scope>NUCLEOTIDE SEQUENCE [LARGE SCALE GENOMIC DNA]</scope>
    <source>
        <strain evidence="2 3">LMG 31107</strain>
    </source>
</reference>
<accession>A0A5E4VKU6</accession>
<proteinExistence type="predicted"/>
<dbReference type="Pfam" id="PF11162">
    <property type="entry name" value="DUF2946"/>
    <property type="match status" value="1"/>
</dbReference>
<dbReference type="AlphaFoldDB" id="A0A5E4VKU6"/>
<dbReference type="EMBL" id="CABPRY010000005">
    <property type="protein sequence ID" value="VVE12099.1"/>
    <property type="molecule type" value="Genomic_DNA"/>
</dbReference>
<evidence type="ECO:0000313" key="3">
    <source>
        <dbReference type="Proteomes" id="UP000396788"/>
    </source>
</evidence>
<feature type="signal peptide" evidence="1">
    <location>
        <begin position="1"/>
        <end position="32"/>
    </location>
</feature>
<keyword evidence="1" id="KW-0732">Signal</keyword>
<feature type="chain" id="PRO_5022806252" description="DUF2946 domain-containing protein" evidence="1">
    <location>
        <begin position="33"/>
        <end position="138"/>
    </location>
</feature>
<dbReference type="RefSeq" id="WP_130025269.1">
    <property type="nucleotide sequence ID" value="NZ_CABPRY010000005.1"/>
</dbReference>
<dbReference type="Proteomes" id="UP000396788">
    <property type="component" value="Unassembled WGS sequence"/>
</dbReference>
<sequence>MLTRSRKRFSAWLGLTAMCLALCAPIVSQWLAAHRASVSQIDATFCTADGLTPSAVPTIAHDDSHADMRHAPAADHGGHGDACGYCSLLANHPPLVMPPHASAVSFVWIARAGPTSTVSPQLRPLAYIPPARAPPHRS</sequence>
<gene>
    <name evidence="2" type="ORF">PCE31107_02696</name>
</gene>
<evidence type="ECO:0000313" key="2">
    <source>
        <dbReference type="EMBL" id="VVE12099.1"/>
    </source>
</evidence>
<name>A0A5E4VKU6_9BURK</name>